<keyword evidence="5" id="KW-0328">Glycosyltransferase</keyword>
<dbReference type="InterPro" id="IPR012317">
    <property type="entry name" value="Poly(ADP-ribose)pol_cat_dom"/>
</dbReference>
<gene>
    <name evidence="9" type="ORF">CHS0354_011173</name>
</gene>
<feature type="compositionally biased region" description="Basic residues" evidence="6">
    <location>
        <begin position="652"/>
        <end position="663"/>
    </location>
</feature>
<feature type="region of interest" description="Disordered" evidence="6">
    <location>
        <begin position="1"/>
        <end position="22"/>
    </location>
</feature>
<dbReference type="PANTHER" id="PTHR45740">
    <property type="entry name" value="POLY [ADP-RIBOSE] POLYMERASE"/>
    <property type="match status" value="1"/>
</dbReference>
<keyword evidence="1" id="KW-0479">Metal-binding</keyword>
<dbReference type="InterPro" id="IPR001876">
    <property type="entry name" value="Znf_RanBP2"/>
</dbReference>
<dbReference type="Pfam" id="PF00644">
    <property type="entry name" value="PARP"/>
    <property type="match status" value="1"/>
</dbReference>
<evidence type="ECO:0000256" key="4">
    <source>
        <dbReference type="PROSITE-ProRule" id="PRU00322"/>
    </source>
</evidence>
<feature type="region of interest" description="Disordered" evidence="6">
    <location>
        <begin position="643"/>
        <end position="708"/>
    </location>
</feature>
<dbReference type="Gene3D" id="3.90.228.10">
    <property type="match status" value="2"/>
</dbReference>
<dbReference type="SUPFAM" id="SSF57850">
    <property type="entry name" value="RING/U-box"/>
    <property type="match status" value="1"/>
</dbReference>
<dbReference type="SUPFAM" id="SSF56399">
    <property type="entry name" value="ADP-ribosylation"/>
    <property type="match status" value="2"/>
</dbReference>
<feature type="domain" description="PARP catalytic" evidence="8">
    <location>
        <begin position="874"/>
        <end position="1260"/>
    </location>
</feature>
<feature type="region of interest" description="Disordered" evidence="6">
    <location>
        <begin position="291"/>
        <end position="338"/>
    </location>
</feature>
<keyword evidence="5" id="KW-0808">Transferase</keyword>
<organism evidence="9 10">
    <name type="scientific">Potamilus streckersoni</name>
    <dbReference type="NCBI Taxonomy" id="2493646"/>
    <lineage>
        <taxon>Eukaryota</taxon>
        <taxon>Metazoa</taxon>
        <taxon>Spiralia</taxon>
        <taxon>Lophotrochozoa</taxon>
        <taxon>Mollusca</taxon>
        <taxon>Bivalvia</taxon>
        <taxon>Autobranchia</taxon>
        <taxon>Heteroconchia</taxon>
        <taxon>Palaeoheterodonta</taxon>
        <taxon>Unionida</taxon>
        <taxon>Unionoidea</taxon>
        <taxon>Unionidae</taxon>
        <taxon>Ambleminae</taxon>
        <taxon>Lampsilini</taxon>
        <taxon>Potamilus</taxon>
    </lineage>
</organism>
<dbReference type="InterPro" id="IPR047545">
    <property type="entry name" value="BRcat_RBR_RNF216"/>
</dbReference>
<protein>
    <recommendedName>
        <fullName evidence="5">Poly [ADP-ribose] polymerase</fullName>
        <shortName evidence="5">PARP</shortName>
        <ecNumber evidence="5">2.4.2.-</ecNumber>
    </recommendedName>
</protein>
<dbReference type="PROSITE" id="PS50199">
    <property type="entry name" value="ZF_RANBP2_2"/>
    <property type="match status" value="1"/>
</dbReference>
<evidence type="ECO:0000259" key="8">
    <source>
        <dbReference type="PROSITE" id="PS51059"/>
    </source>
</evidence>
<evidence type="ECO:0000256" key="5">
    <source>
        <dbReference type="RuleBase" id="RU362114"/>
    </source>
</evidence>
<reference evidence="9" key="1">
    <citation type="journal article" date="2021" name="Genome Biol. Evol.">
        <title>A High-Quality Reference Genome for a Parasitic Bivalve with Doubly Uniparental Inheritance (Bivalvia: Unionida).</title>
        <authorList>
            <person name="Smith C.H."/>
        </authorList>
    </citation>
    <scope>NUCLEOTIDE SEQUENCE</scope>
    <source>
        <strain evidence="9">CHS0354</strain>
    </source>
</reference>
<sequence length="1260" mass="139155">MLNFEAEETMSSHNSRDNNSDSDLDLLVEYDDTVDSTVAEVDFLGHEKLVNQSSKLSSNPATLLLLSDQSIESRCKEKLNVSGEEILTGEEECSSVINVDSSQDSLTDNNDNDIRVIGDDQIALESSYMNACSPNSDNKNSYQKKLKEKIKPPTILFNEKPYSIFPSTLEKKIQDSNILSNKSAKKSVGFLRTKTKDADLQYEEELYTYKDSPEGITYLKKPCESKDDSLLTSLRTYGGSNPLSDDTDFLKSLPGEKEDFLLRYVDKDNDVALVFSESELMKNQNFTAEERKESQLLSAERSTLQSHTQETEDSLPPYGDSDNEVQSTSSLSKQRKNLKEKQIIVPQNFSIEGYSPQSMTKVKEDSLPPYVDNDEVPGPSLKLNQVKFLTIEQQDNSSCERAKTSQFKINPRKRKYPDIDVADSTLRFPVPPKHSKIETDGEDQLNKRFKTGRAIKLPASCWVCDTCQFINRGEYSRIRCSACDACRGSGRKKGITSELQSQGFSREVTKLPVTQRSSLPENVAEYWTCPICTVANKNEVASCLFCDTPKHIPESQATRNDPEPVSPTLTEDDVIHKVQEIFPNVSWFYLVKLVKKMCEKNPDRNAVLLEIVDSFSTNPYPTNPDFNLYQNNNMNTEHSVCQDGVQESNGKGKGKMPIRRFNQKSKSSSSGFVTSSSSSEPEPGPSSSTDEVSSSVSDSDIKNEHGVSSSEATKMRCENCPSMELSTKISECCDQHPLCVSCVEKAAKEALAGKKMGPVMCPKPGCQSSVPKSQLQNVLPNIIMDLLEDKWLQETHDAVEDMEGLVKCPSCNFKVFMDLDVKLFQCPGCTKITCRYCQKDWAGDNHSGCTANQNYSMTTKMETATSGYTFAFPPNWDMTFNMDKSYIKVPLKSDTPEYHHVMAEFQGSGGINHTIRNIYRVQNPRLWQKYSLQKSHMLEDLGQSLLNEKHLYHGTDDDAVEKICKEGFDWRLCGVHGTAFGKGTYFALDAAISCSYSSSRQSSGLFALTRNSVGTFRLAVAGYASAAIIRGSANGNNGNFGASQTSFGNTSSAPSLPGVGVFGPAVTSNAPQSSINSGFTFGIPIQTSLSSGFSFGSPSSSGNSNTGFTFGNSNVPSGFCFGSNSGNSLFGSPFSSTSNLNLPQPAFGFTVGNSLNQNQSIGTNTNNLLQKIPSNPSFGQNCFPSPSGANFLQPSRFMFYAKVLVGQCCRGDSSMKKPPINQNDPQQRPYNSVVDDPNNPKIFVIFDSSQTYPEYLIEFI</sequence>
<keyword evidence="2 4" id="KW-0863">Zinc-finger</keyword>
<dbReference type="AlphaFoldDB" id="A0AAE0S128"/>
<evidence type="ECO:0000259" key="7">
    <source>
        <dbReference type="PROSITE" id="PS50199"/>
    </source>
</evidence>
<evidence type="ECO:0000256" key="6">
    <source>
        <dbReference type="SAM" id="MobiDB-lite"/>
    </source>
</evidence>
<dbReference type="PROSITE" id="PS01358">
    <property type="entry name" value="ZF_RANBP2_1"/>
    <property type="match status" value="1"/>
</dbReference>
<reference evidence="9" key="3">
    <citation type="submission" date="2023-05" db="EMBL/GenBank/DDBJ databases">
        <authorList>
            <person name="Smith C.H."/>
        </authorList>
    </citation>
    <scope>NUCLEOTIDE SEQUENCE</scope>
    <source>
        <strain evidence="9">CHS0354</strain>
        <tissue evidence="9">Mantle</tissue>
    </source>
</reference>
<evidence type="ECO:0000256" key="1">
    <source>
        <dbReference type="ARBA" id="ARBA00022723"/>
    </source>
</evidence>
<evidence type="ECO:0000256" key="3">
    <source>
        <dbReference type="ARBA" id="ARBA00022833"/>
    </source>
</evidence>
<keyword evidence="10" id="KW-1185">Reference proteome</keyword>
<dbReference type="EC" id="2.4.2.-" evidence="5"/>
<evidence type="ECO:0000313" key="10">
    <source>
        <dbReference type="Proteomes" id="UP001195483"/>
    </source>
</evidence>
<name>A0AAE0S128_9BIVA</name>
<accession>A0AAE0S128</accession>
<dbReference type="GO" id="GO:1990404">
    <property type="term" value="F:NAD+-protein mono-ADP-ribosyltransferase activity"/>
    <property type="evidence" value="ECO:0007669"/>
    <property type="project" value="TreeGrafter"/>
</dbReference>
<keyword evidence="3" id="KW-0862">Zinc</keyword>
<comment type="caution">
    <text evidence="9">The sequence shown here is derived from an EMBL/GenBank/DDBJ whole genome shotgun (WGS) entry which is preliminary data.</text>
</comment>
<dbReference type="PROSITE" id="PS51059">
    <property type="entry name" value="PARP_CATALYTIC"/>
    <property type="match status" value="1"/>
</dbReference>
<feature type="compositionally biased region" description="Polar residues" evidence="6">
    <location>
        <begin position="295"/>
        <end position="308"/>
    </location>
</feature>
<evidence type="ECO:0000256" key="2">
    <source>
        <dbReference type="ARBA" id="ARBA00022771"/>
    </source>
</evidence>
<proteinExistence type="predicted"/>
<keyword evidence="5" id="KW-0520">NAD</keyword>
<feature type="domain" description="RanBP2-type" evidence="7">
    <location>
        <begin position="523"/>
        <end position="552"/>
    </location>
</feature>
<dbReference type="Gene3D" id="4.10.1060.10">
    <property type="entry name" value="Zinc finger, RanBP2-type"/>
    <property type="match status" value="1"/>
</dbReference>
<dbReference type="EMBL" id="JAEAOA010000695">
    <property type="protein sequence ID" value="KAK3583284.1"/>
    <property type="molecule type" value="Genomic_DNA"/>
</dbReference>
<dbReference type="Proteomes" id="UP001195483">
    <property type="component" value="Unassembled WGS sequence"/>
</dbReference>
<dbReference type="CDD" id="cd20339">
    <property type="entry name" value="BRcat_RBR_RNF216"/>
    <property type="match status" value="1"/>
</dbReference>
<reference evidence="9" key="2">
    <citation type="journal article" date="2021" name="Genome Biol. Evol.">
        <title>Developing a high-quality reference genome for a parasitic bivalve with doubly uniparental inheritance (Bivalvia: Unionida).</title>
        <authorList>
            <person name="Smith C.H."/>
        </authorList>
    </citation>
    <scope>NUCLEOTIDE SEQUENCE</scope>
    <source>
        <strain evidence="9">CHS0354</strain>
        <tissue evidence="9">Mantle</tissue>
    </source>
</reference>
<dbReference type="GO" id="GO:0008270">
    <property type="term" value="F:zinc ion binding"/>
    <property type="evidence" value="ECO:0007669"/>
    <property type="project" value="UniProtKB-KW"/>
</dbReference>
<dbReference type="GO" id="GO:0005634">
    <property type="term" value="C:nucleus"/>
    <property type="evidence" value="ECO:0007669"/>
    <property type="project" value="TreeGrafter"/>
</dbReference>
<feature type="compositionally biased region" description="Low complexity" evidence="6">
    <location>
        <begin position="664"/>
        <end position="698"/>
    </location>
</feature>
<dbReference type="PANTHER" id="PTHR45740:SF2">
    <property type="entry name" value="POLY [ADP-RIBOSE] POLYMERASE"/>
    <property type="match status" value="1"/>
</dbReference>
<evidence type="ECO:0000313" key="9">
    <source>
        <dbReference type="EMBL" id="KAK3583284.1"/>
    </source>
</evidence>
<dbReference type="InterPro" id="IPR051712">
    <property type="entry name" value="ARTD-AVP"/>
</dbReference>
<dbReference type="GO" id="GO:0003950">
    <property type="term" value="F:NAD+ poly-ADP-ribosyltransferase activity"/>
    <property type="evidence" value="ECO:0007669"/>
    <property type="project" value="UniProtKB-UniRule"/>
</dbReference>